<feature type="transmembrane region" description="Helical" evidence="4">
    <location>
        <begin position="422"/>
        <end position="443"/>
    </location>
</feature>
<evidence type="ECO:0000256" key="3">
    <source>
        <dbReference type="SAM" id="MobiDB-lite"/>
    </source>
</evidence>
<reference evidence="6" key="2">
    <citation type="submission" date="2023-02" db="EMBL/GenBank/DDBJ databases">
        <authorList>
            <consortium name="DOE Joint Genome Institute"/>
            <person name="Mondo S.J."/>
            <person name="Chang Y."/>
            <person name="Wang Y."/>
            <person name="Ahrendt S."/>
            <person name="Andreopoulos W."/>
            <person name="Barry K."/>
            <person name="Beard J."/>
            <person name="Benny G.L."/>
            <person name="Blankenship S."/>
            <person name="Bonito G."/>
            <person name="Cuomo C."/>
            <person name="Desiro A."/>
            <person name="Gervers K.A."/>
            <person name="Hundley H."/>
            <person name="Kuo A."/>
            <person name="LaButti K."/>
            <person name="Lang B.F."/>
            <person name="Lipzen A."/>
            <person name="O'Donnell K."/>
            <person name="Pangilinan J."/>
            <person name="Reynolds N."/>
            <person name="Sandor L."/>
            <person name="Smith M.W."/>
            <person name="Tsang A."/>
            <person name="Grigoriev I.V."/>
            <person name="Stajich J.E."/>
            <person name="Spatafora J.W."/>
        </authorList>
    </citation>
    <scope>NUCLEOTIDE SEQUENCE</scope>
    <source>
        <strain evidence="6">RSA 2281</strain>
    </source>
</reference>
<keyword evidence="4" id="KW-0812">Transmembrane</keyword>
<dbReference type="Pfam" id="PF24981">
    <property type="entry name" value="Beta-prop_ATRN-LZTR1"/>
    <property type="match status" value="1"/>
</dbReference>
<evidence type="ECO:0000256" key="4">
    <source>
        <dbReference type="SAM" id="Phobius"/>
    </source>
</evidence>
<gene>
    <name evidence="6" type="ORF">BDA99DRAFT_585167</name>
</gene>
<feature type="transmembrane region" description="Helical" evidence="4">
    <location>
        <begin position="472"/>
        <end position="494"/>
    </location>
</feature>
<evidence type="ECO:0000256" key="1">
    <source>
        <dbReference type="ARBA" id="ARBA00022441"/>
    </source>
</evidence>
<comment type="caution">
    <text evidence="6">The sequence shown here is derived from an EMBL/GenBank/DDBJ whole genome shotgun (WGS) entry which is preliminary data.</text>
</comment>
<proteinExistence type="predicted"/>
<dbReference type="AlphaFoldDB" id="A0AAD5K643"/>
<feature type="region of interest" description="Disordered" evidence="3">
    <location>
        <begin position="976"/>
        <end position="1115"/>
    </location>
</feature>
<dbReference type="InterPro" id="IPR052124">
    <property type="entry name" value="Rab9_kelch_effector"/>
</dbReference>
<keyword evidence="7" id="KW-1185">Reference proteome</keyword>
<feature type="compositionally biased region" description="Polar residues" evidence="3">
    <location>
        <begin position="864"/>
        <end position="883"/>
    </location>
</feature>
<keyword evidence="1" id="KW-0880">Kelch repeat</keyword>
<feature type="compositionally biased region" description="Basic and acidic residues" evidence="3">
    <location>
        <begin position="1003"/>
        <end position="1017"/>
    </location>
</feature>
<feature type="domain" description="Attractin/MKLN-like beta-propeller" evidence="5">
    <location>
        <begin position="138"/>
        <end position="368"/>
    </location>
</feature>
<evidence type="ECO:0000259" key="5">
    <source>
        <dbReference type="Pfam" id="PF24981"/>
    </source>
</evidence>
<dbReference type="InterPro" id="IPR015915">
    <property type="entry name" value="Kelch-typ_b-propeller"/>
</dbReference>
<organism evidence="6 7">
    <name type="scientific">Phascolomyces articulosus</name>
    <dbReference type="NCBI Taxonomy" id="60185"/>
    <lineage>
        <taxon>Eukaryota</taxon>
        <taxon>Fungi</taxon>
        <taxon>Fungi incertae sedis</taxon>
        <taxon>Mucoromycota</taxon>
        <taxon>Mucoromycotina</taxon>
        <taxon>Mucoromycetes</taxon>
        <taxon>Mucorales</taxon>
        <taxon>Lichtheimiaceae</taxon>
        <taxon>Phascolomyces</taxon>
    </lineage>
</organism>
<sequence>MIPSIICFVTTIIIYCILIFPSRVLGEYDVSEEQLARIPYRYASASFARDGILYSYGGVTRNASASTLFTSIAFDEVDGQVIYSDVTQLHGSPGAAYSEAVLLPDNNRVLLFGGRNMTDAGNDVSSINNSTAGSGILRLYEYRFDTQNWTALPIQTSDKGSELPRNRKDFTATLSATNGKIYIHGGQDFQPETNGIVPTNDSWVFDSTTYVFTRLTSALPDQSPSDLYGHSSVALDNGHIIHIMGNGHYGSNYYDSNNNGTFCDRALVLDTNTETWSIQPLTGNPPQQITYGFAVLGPDHQTVYMSGGIGASRTLENIVVSSNDLNALNTSTWTWESLDSETAGDPPKPRFYTSAQLLYNTYMVVAFGVSEYFWYNDINVLRFRTTQNGTVVADWTPNLDMPPQLTQIGFFTNASLSAEAKMAIAVGALAAAIVTVAYISWYYRDSAKEMLGRSYRCLIWTSRTGEPMWTGLAHILSKMLLSCIFLAYLIYTIFQVANSSVATLTSATPTESVSVPDIRFCFDGWYKPSIGCQTETLSIDDCVSLEYLSPLDMGIHQPYFGYTGNVDCFLFHPDDHFKLSGAPSAPYFNGSRIQFSFYGNAINENSPGLVHITLYPRGMDPNLSYYFNKTQVGYDDGTIDRDNWLHDESNNLVSENTYTVKANTSSAVSYQLSTHRYLEASAWNNFGIWYAYNDTPGIQTWSLIQGSRSASPRPVNMTGNNFLDVYPASYSYINLLDQRIYTILSSVGPCGGLLALLITLNSWMFGARPKSPWGVIHRFLWTDRSRDSLLNGLRQKFGGVTTAGNIPFINPVDKKLYPKTDLEADWHELVLNPYQYQEQQQILQQKRHRQIRGIRQEQRQQQQPSESTAVNESDENNQLSVVSSRRLKAKSSFNTTIATTGGYPNDDPQKIEKDQTIPQQQQHQEDDLSSSPTLTEAVKKIEQLQKRVQLTELLLKAYYIDEEVFRSLHIALAQKHTSDNSSNNNNTGDDNTSSIVSSSPTNHPEKRPFKNKSRGDGDSDSIVNDSSNNGDKSLTPPPSHYHVLIDEEPRTPPETPTTPPPAFHTHSSCSADSFASSSRDPPPPRFSSLSSIDDSNITRVPSSRKLSTYSPTYHL</sequence>
<reference evidence="6" key="1">
    <citation type="journal article" date="2022" name="IScience">
        <title>Evolution of zygomycete secretomes and the origins of terrestrial fungal ecologies.</title>
        <authorList>
            <person name="Chang Y."/>
            <person name="Wang Y."/>
            <person name="Mondo S."/>
            <person name="Ahrendt S."/>
            <person name="Andreopoulos W."/>
            <person name="Barry K."/>
            <person name="Beard J."/>
            <person name="Benny G.L."/>
            <person name="Blankenship S."/>
            <person name="Bonito G."/>
            <person name="Cuomo C."/>
            <person name="Desiro A."/>
            <person name="Gervers K.A."/>
            <person name="Hundley H."/>
            <person name="Kuo A."/>
            <person name="LaButti K."/>
            <person name="Lang B.F."/>
            <person name="Lipzen A."/>
            <person name="O'Donnell K."/>
            <person name="Pangilinan J."/>
            <person name="Reynolds N."/>
            <person name="Sandor L."/>
            <person name="Smith M.E."/>
            <person name="Tsang A."/>
            <person name="Grigoriev I.V."/>
            <person name="Stajich J.E."/>
            <person name="Spatafora J.W."/>
        </authorList>
    </citation>
    <scope>NUCLEOTIDE SEQUENCE</scope>
    <source>
        <strain evidence="6">RSA 2281</strain>
    </source>
</reference>
<keyword evidence="4" id="KW-0472">Membrane</keyword>
<feature type="compositionally biased region" description="Low complexity" evidence="3">
    <location>
        <begin position="979"/>
        <end position="994"/>
    </location>
</feature>
<feature type="compositionally biased region" description="Low complexity" evidence="3">
    <location>
        <begin position="1020"/>
        <end position="1031"/>
    </location>
</feature>
<keyword evidence="2" id="KW-0677">Repeat</keyword>
<accession>A0AAD5K643</accession>
<dbReference type="Gene3D" id="2.120.10.80">
    <property type="entry name" value="Kelch-type beta propeller"/>
    <property type="match status" value="2"/>
</dbReference>
<evidence type="ECO:0000256" key="2">
    <source>
        <dbReference type="ARBA" id="ARBA00022737"/>
    </source>
</evidence>
<evidence type="ECO:0000313" key="6">
    <source>
        <dbReference type="EMBL" id="KAI9257369.1"/>
    </source>
</evidence>
<feature type="region of interest" description="Disordered" evidence="3">
    <location>
        <begin position="847"/>
        <end position="933"/>
    </location>
</feature>
<feature type="compositionally biased region" description="Polar residues" evidence="3">
    <location>
        <begin position="1092"/>
        <end position="1115"/>
    </location>
</feature>
<dbReference type="InterPro" id="IPR056737">
    <property type="entry name" value="Beta-prop_ATRN-MKLN-like"/>
</dbReference>
<evidence type="ECO:0000313" key="7">
    <source>
        <dbReference type="Proteomes" id="UP001209540"/>
    </source>
</evidence>
<feature type="compositionally biased region" description="Low complexity" evidence="3">
    <location>
        <begin position="1067"/>
        <end position="1079"/>
    </location>
</feature>
<name>A0AAD5K643_9FUNG</name>
<keyword evidence="4" id="KW-1133">Transmembrane helix</keyword>
<protein>
    <recommendedName>
        <fullName evidence="5">Attractin/MKLN-like beta-propeller domain-containing protein</fullName>
    </recommendedName>
</protein>
<dbReference type="Proteomes" id="UP001209540">
    <property type="component" value="Unassembled WGS sequence"/>
</dbReference>
<dbReference type="SUPFAM" id="SSF117281">
    <property type="entry name" value="Kelch motif"/>
    <property type="match status" value="1"/>
</dbReference>
<dbReference type="EMBL" id="JAIXMP010000020">
    <property type="protein sequence ID" value="KAI9257369.1"/>
    <property type="molecule type" value="Genomic_DNA"/>
</dbReference>
<feature type="compositionally biased region" description="Pro residues" evidence="3">
    <location>
        <begin position="1052"/>
        <end position="1062"/>
    </location>
</feature>
<dbReference type="PANTHER" id="PTHR46647:SF1">
    <property type="entry name" value="RAB9 EFFECTOR PROTEIN WITH KELCH MOTIFS"/>
    <property type="match status" value="1"/>
</dbReference>
<dbReference type="PANTHER" id="PTHR46647">
    <property type="entry name" value="RAB9 EFFECTOR PROTEIN WITH KELCH MOTIFS"/>
    <property type="match status" value="1"/>
</dbReference>